<dbReference type="AlphaFoldDB" id="A0A3S4JRV2"/>
<evidence type="ECO:0000259" key="6">
    <source>
        <dbReference type="Pfam" id="PF05231"/>
    </source>
</evidence>
<sequence>MWQLFSGDGARALLLGLTGGFTSRRPVCCCGTIWRVRSGCAGAGLIHKPVRLRLRHLAMYLLLFALSIWLQQQVNVAELRRFAPFCLAIPIVFMAYRYGWQGALLATLLNGVVLMAGEPPRPDAHRDLLLSLLAQSLTACCWGPAFSVSGS</sequence>
<keyword evidence="7" id="KW-0808">Transferase</keyword>
<dbReference type="GO" id="GO:0005886">
    <property type="term" value="C:plasma membrane"/>
    <property type="evidence" value="ECO:0007669"/>
    <property type="project" value="UniProtKB-SubCell"/>
</dbReference>
<accession>A0A3S4JRV2</accession>
<dbReference type="EMBL" id="LR134155">
    <property type="protein sequence ID" value="VEA71141.1"/>
    <property type="molecule type" value="Genomic_DNA"/>
</dbReference>
<evidence type="ECO:0000256" key="2">
    <source>
        <dbReference type="ARBA" id="ARBA00022475"/>
    </source>
</evidence>
<gene>
    <name evidence="7" type="ORF">NCTC9419_02667</name>
</gene>
<feature type="domain" description="MASE1" evidence="6">
    <location>
        <begin position="44"/>
        <end position="115"/>
    </location>
</feature>
<evidence type="ECO:0000256" key="1">
    <source>
        <dbReference type="ARBA" id="ARBA00004651"/>
    </source>
</evidence>
<keyword evidence="4" id="KW-1133">Transmembrane helix</keyword>
<keyword evidence="5" id="KW-0472">Membrane</keyword>
<dbReference type="STRING" id="61652.AXX16_0424"/>
<keyword evidence="2" id="KW-1003">Cell membrane</keyword>
<reference evidence="7 8" key="1">
    <citation type="submission" date="2018-12" db="EMBL/GenBank/DDBJ databases">
        <authorList>
            <consortium name="Pathogen Informatics"/>
        </authorList>
    </citation>
    <scope>NUCLEOTIDE SEQUENCE [LARGE SCALE GENOMIC DNA]</scope>
    <source>
        <strain evidence="7 8">NCTC9419</strain>
    </source>
</reference>
<organism evidence="7 8">
    <name type="scientific">Serratia rubidaea</name>
    <name type="common">Serratia marinorubra</name>
    <dbReference type="NCBI Taxonomy" id="61652"/>
    <lineage>
        <taxon>Bacteria</taxon>
        <taxon>Pseudomonadati</taxon>
        <taxon>Pseudomonadota</taxon>
        <taxon>Gammaproteobacteria</taxon>
        <taxon>Enterobacterales</taxon>
        <taxon>Yersiniaceae</taxon>
        <taxon>Serratia</taxon>
    </lineage>
</organism>
<evidence type="ECO:0000313" key="8">
    <source>
        <dbReference type="Proteomes" id="UP000271603"/>
    </source>
</evidence>
<name>A0A3S4JRV2_SERRU</name>
<keyword evidence="3" id="KW-0812">Transmembrane</keyword>
<dbReference type="Pfam" id="PF05231">
    <property type="entry name" value="MASE1"/>
    <property type="match status" value="1"/>
</dbReference>
<evidence type="ECO:0000256" key="5">
    <source>
        <dbReference type="ARBA" id="ARBA00023136"/>
    </source>
</evidence>
<evidence type="ECO:0000256" key="3">
    <source>
        <dbReference type="ARBA" id="ARBA00022692"/>
    </source>
</evidence>
<proteinExistence type="predicted"/>
<dbReference type="GO" id="GO:0016301">
    <property type="term" value="F:kinase activity"/>
    <property type="evidence" value="ECO:0007669"/>
    <property type="project" value="UniProtKB-KW"/>
</dbReference>
<evidence type="ECO:0000313" key="7">
    <source>
        <dbReference type="EMBL" id="VEA71141.1"/>
    </source>
</evidence>
<keyword evidence="7" id="KW-0418">Kinase</keyword>
<dbReference type="Proteomes" id="UP000271603">
    <property type="component" value="Chromosome"/>
</dbReference>
<protein>
    <submittedName>
        <fullName evidence="7">Sensory histidine kinase UhpB</fullName>
    </submittedName>
</protein>
<dbReference type="InterPro" id="IPR007895">
    <property type="entry name" value="MASE1"/>
</dbReference>
<comment type="subcellular location">
    <subcellularLocation>
        <location evidence="1">Cell membrane</location>
        <topology evidence="1">Multi-pass membrane protein</topology>
    </subcellularLocation>
</comment>
<evidence type="ECO:0000256" key="4">
    <source>
        <dbReference type="ARBA" id="ARBA00022989"/>
    </source>
</evidence>